<keyword evidence="2" id="KW-1185">Reference proteome</keyword>
<dbReference type="PANTHER" id="PTHR32305:SF15">
    <property type="entry name" value="PROTEIN RHSA-RELATED"/>
    <property type="match status" value="1"/>
</dbReference>
<reference evidence="1 2" key="1">
    <citation type="submission" date="2016-07" db="EMBL/GenBank/DDBJ databases">
        <title>Pervasive Adenine N6-methylation of Active Genes in Fungi.</title>
        <authorList>
            <consortium name="DOE Joint Genome Institute"/>
            <person name="Mondo S.J."/>
            <person name="Dannebaum R.O."/>
            <person name="Kuo R.C."/>
            <person name="Labutti K."/>
            <person name="Haridas S."/>
            <person name="Kuo A."/>
            <person name="Salamov A."/>
            <person name="Ahrendt S.R."/>
            <person name="Lipzen A."/>
            <person name="Sullivan W."/>
            <person name="Andreopoulos W.B."/>
            <person name="Clum A."/>
            <person name="Lindquist E."/>
            <person name="Daum C."/>
            <person name="Ramamoorthy G.K."/>
            <person name="Gryganskyi A."/>
            <person name="Culley D."/>
            <person name="Magnuson J.K."/>
            <person name="James T.Y."/>
            <person name="O'Malley M.A."/>
            <person name="Stajich J.E."/>
            <person name="Spatafora J.W."/>
            <person name="Visel A."/>
            <person name="Grigoriev I.V."/>
        </authorList>
    </citation>
    <scope>NUCLEOTIDE SEQUENCE [LARGE SCALE GENOMIC DNA]</scope>
    <source>
        <strain evidence="1 2">CBS 115471</strain>
    </source>
</reference>
<dbReference type="AlphaFoldDB" id="A0A1Y1Y6B8"/>
<organism evidence="1 2">
    <name type="scientific">Clohesyomyces aquaticus</name>
    <dbReference type="NCBI Taxonomy" id="1231657"/>
    <lineage>
        <taxon>Eukaryota</taxon>
        <taxon>Fungi</taxon>
        <taxon>Dikarya</taxon>
        <taxon>Ascomycota</taxon>
        <taxon>Pezizomycotina</taxon>
        <taxon>Dothideomycetes</taxon>
        <taxon>Pleosporomycetidae</taxon>
        <taxon>Pleosporales</taxon>
        <taxon>Lindgomycetaceae</taxon>
        <taxon>Clohesyomyces</taxon>
    </lineage>
</organism>
<gene>
    <name evidence="1" type="ORF">BCR34DRAFT_594753</name>
</gene>
<dbReference type="PRINTS" id="PR00394">
    <property type="entry name" value="RHSPROTEIN"/>
</dbReference>
<dbReference type="STRING" id="1231657.A0A1Y1Y6B8"/>
<protein>
    <recommendedName>
        <fullName evidence="3">RHS repeat-associated core domain-containing protein</fullName>
    </recommendedName>
</protein>
<comment type="caution">
    <text evidence="1">The sequence shown here is derived from an EMBL/GenBank/DDBJ whole genome shotgun (WGS) entry which is preliminary data.</text>
</comment>
<dbReference type="NCBIfam" id="TIGR03696">
    <property type="entry name" value="Rhs_assc_core"/>
    <property type="match status" value="1"/>
</dbReference>
<proteinExistence type="predicted"/>
<dbReference type="InterPro" id="IPR050708">
    <property type="entry name" value="T6SS_VgrG/RHS"/>
</dbReference>
<evidence type="ECO:0008006" key="3">
    <source>
        <dbReference type="Google" id="ProtNLM"/>
    </source>
</evidence>
<dbReference type="Gene3D" id="2.180.10.10">
    <property type="entry name" value="RHS repeat-associated core"/>
    <property type="match status" value="1"/>
</dbReference>
<sequence>MLYEYLETYDYDLAGNIMTTRHEAPQDPYVYGWTRSYYYEEQSLLSDDPKVKGNRLSRTVVGSTEEKYSYGDETKEDVYDSKTDAGRVGCMTMLPLYSRISWDMNNMMSSSSTQSFKDGIPEITYYVYNHAGHRVRKITESASPSDKSPRKQRDTLYLNGVEIQTKLSTNNGIDVRCIARISGESILALFETTNDDEEDDFICYQIGADMELDEEGQLISYEEYSPFGVVMYSAKREEVEAPRTYRFAKYEHDRETGLYHCRSRYYCPWLGRWTSPDPCGDVDGPNLYQYTRNDPVNMDDHEGTSLNFRSQSVPRGLGSSLTTYRKVNVSNVQSVGSMTNRTRIKHGLNPNQPAKTKPETREDWQKGDEYIGTFQRGPAERRISLPGISQRTQGDLQRINLGRGAMAEVMGRKTGPVASNVEKNAQNAIERFNSFDATLDHKERTFVAMKRTIIEQLRQVSRTGKHAKAMQSIIGNLEHEVVHVDRTLRSNNTHLDRVDQMQVSIEALGKFGSTWIDNPNSYTAYGPGHGSFKFNQVIKDLVDQKASVVKMVEETKEHGEVAYLKANSANAVGGKKSMINIGRDKRLIQMQSILGKFAGKHSSGLN</sequence>
<name>A0A1Y1Y6B8_9PLEO</name>
<dbReference type="InterPro" id="IPR022385">
    <property type="entry name" value="Rhs_assc_core"/>
</dbReference>
<dbReference type="OrthoDB" id="5426877at2759"/>
<accession>A0A1Y1Y6B8</accession>
<evidence type="ECO:0000313" key="1">
    <source>
        <dbReference type="EMBL" id="ORX93124.1"/>
    </source>
</evidence>
<dbReference type="Proteomes" id="UP000193144">
    <property type="component" value="Unassembled WGS sequence"/>
</dbReference>
<evidence type="ECO:0000313" key="2">
    <source>
        <dbReference type="Proteomes" id="UP000193144"/>
    </source>
</evidence>
<dbReference type="PANTHER" id="PTHR32305">
    <property type="match status" value="1"/>
</dbReference>
<dbReference type="EMBL" id="MCFA01000354">
    <property type="protein sequence ID" value="ORX93124.1"/>
    <property type="molecule type" value="Genomic_DNA"/>
</dbReference>